<dbReference type="EMBL" id="JAMFMB010000015">
    <property type="protein sequence ID" value="MCL6284424.1"/>
    <property type="molecule type" value="Genomic_DNA"/>
</dbReference>
<name>A0ABT0Q3I2_9RHOB</name>
<protein>
    <submittedName>
        <fullName evidence="1">Dipeptidase</fullName>
    </submittedName>
</protein>
<comment type="caution">
    <text evidence="1">The sequence shown here is derived from an EMBL/GenBank/DDBJ whole genome shotgun (WGS) entry which is preliminary data.</text>
</comment>
<proteinExistence type="predicted"/>
<dbReference type="PROSITE" id="PS00869">
    <property type="entry name" value="RENAL_DIPEPTIDASE_1"/>
    <property type="match status" value="1"/>
</dbReference>
<dbReference type="Proteomes" id="UP001203880">
    <property type="component" value="Unassembled WGS sequence"/>
</dbReference>
<dbReference type="Gene3D" id="3.20.20.140">
    <property type="entry name" value="Metal-dependent hydrolases"/>
    <property type="match status" value="1"/>
</dbReference>
<accession>A0ABT0Q3I2</accession>
<dbReference type="SUPFAM" id="SSF51556">
    <property type="entry name" value="Metallo-dependent hydrolases"/>
    <property type="match status" value="1"/>
</dbReference>
<gene>
    <name evidence="1" type="ORF">M3P21_12895</name>
</gene>
<dbReference type="InterPro" id="IPR008257">
    <property type="entry name" value="Pept_M19"/>
</dbReference>
<dbReference type="RefSeq" id="WP_249710454.1">
    <property type="nucleotide sequence ID" value="NZ_JAMFMB010000015.1"/>
</dbReference>
<dbReference type="CDD" id="cd01301">
    <property type="entry name" value="rDP_like"/>
    <property type="match status" value="1"/>
</dbReference>
<sequence>MLIFDGHNDVLTELFEAGGVAAAPTFGSGLSGHLDAARAAMGGFGGGFFAIWVASPGTIDFDGIYGPYDLPLPAEIAQEDAWRVARVQADILIDLQKLQSLSLCRSVAEMEAARQHGKVAAVLHMEGAEAISDSLQELEWLYEQGLRSLGPVWSRPNRFGHGVPFRYPSDGDTGPGLTAMGHALVERCNEMRVMVDLSHLNAAGVRDVAAISDAPLVATHSNAHAISPHARNLTDDQLALIAQSGGVVGLNFESTFLRPDGQPNPDIPESVVMAHLDHLLGALGEEGVALGSDFDGCTPPLWLNGAEKLPALIAAMEHHGYTADRIERICWSNWMRVLRETWGG</sequence>
<organism evidence="1 2">
    <name type="scientific">Ruegeria spongiae</name>
    <dbReference type="NCBI Taxonomy" id="2942209"/>
    <lineage>
        <taxon>Bacteria</taxon>
        <taxon>Pseudomonadati</taxon>
        <taxon>Pseudomonadota</taxon>
        <taxon>Alphaproteobacteria</taxon>
        <taxon>Rhodobacterales</taxon>
        <taxon>Roseobacteraceae</taxon>
        <taxon>Ruegeria</taxon>
    </lineage>
</organism>
<dbReference type="PANTHER" id="PTHR10443">
    <property type="entry name" value="MICROSOMAL DIPEPTIDASE"/>
    <property type="match status" value="1"/>
</dbReference>
<dbReference type="InterPro" id="IPR000180">
    <property type="entry name" value="Dipep_AS"/>
</dbReference>
<dbReference type="PROSITE" id="PS51365">
    <property type="entry name" value="RENAL_DIPEPTIDASE_2"/>
    <property type="match status" value="1"/>
</dbReference>
<keyword evidence="2" id="KW-1185">Reference proteome</keyword>
<dbReference type="InterPro" id="IPR032466">
    <property type="entry name" value="Metal_Hydrolase"/>
</dbReference>
<reference evidence="1" key="1">
    <citation type="submission" date="2022-05" db="EMBL/GenBank/DDBJ databases">
        <authorList>
            <person name="Park J.-S."/>
        </authorList>
    </citation>
    <scope>NUCLEOTIDE SEQUENCE</scope>
    <source>
        <strain evidence="1">2012CJ41-6</strain>
    </source>
</reference>
<dbReference type="PANTHER" id="PTHR10443:SF12">
    <property type="entry name" value="DIPEPTIDASE"/>
    <property type="match status" value="1"/>
</dbReference>
<dbReference type="Pfam" id="PF01244">
    <property type="entry name" value="Peptidase_M19"/>
    <property type="match status" value="1"/>
</dbReference>
<evidence type="ECO:0000313" key="2">
    <source>
        <dbReference type="Proteomes" id="UP001203880"/>
    </source>
</evidence>
<evidence type="ECO:0000313" key="1">
    <source>
        <dbReference type="EMBL" id="MCL6284424.1"/>
    </source>
</evidence>